<keyword evidence="8" id="KW-0564">Palmitate</keyword>
<keyword evidence="6 11" id="KW-0040">ANK repeat</keyword>
<dbReference type="Pfam" id="PF12796">
    <property type="entry name" value="Ank_2"/>
    <property type="match status" value="2"/>
</dbReference>
<comment type="catalytic activity">
    <reaction evidence="10 12">
        <text>L-cysteinyl-[protein] + hexadecanoyl-CoA = S-hexadecanoyl-L-cysteinyl-[protein] + CoA</text>
        <dbReference type="Rhea" id="RHEA:36683"/>
        <dbReference type="Rhea" id="RHEA-COMP:10131"/>
        <dbReference type="Rhea" id="RHEA-COMP:11032"/>
        <dbReference type="ChEBI" id="CHEBI:29950"/>
        <dbReference type="ChEBI" id="CHEBI:57287"/>
        <dbReference type="ChEBI" id="CHEBI:57379"/>
        <dbReference type="ChEBI" id="CHEBI:74151"/>
        <dbReference type="EC" id="2.3.1.225"/>
    </reaction>
</comment>
<dbReference type="SMART" id="SM00248">
    <property type="entry name" value="ANK"/>
    <property type="match status" value="5"/>
</dbReference>
<evidence type="ECO:0000256" key="3">
    <source>
        <dbReference type="ARBA" id="ARBA00022692"/>
    </source>
</evidence>
<dbReference type="GO" id="GO:0016020">
    <property type="term" value="C:membrane"/>
    <property type="evidence" value="ECO:0007669"/>
    <property type="project" value="UniProtKB-SubCell"/>
</dbReference>
<gene>
    <name evidence="14" type="ORF">KASA_0Q02332G</name>
</gene>
<feature type="transmembrane region" description="Helical" evidence="12">
    <location>
        <begin position="430"/>
        <end position="450"/>
    </location>
</feature>
<feature type="repeat" description="ANK" evidence="11">
    <location>
        <begin position="40"/>
        <end position="72"/>
    </location>
</feature>
<sequence>MSDTLIQEYYLACQNGDLEALTRLITTNQIDVTNDSDPKTGMTGLHWAAMNNRLLVCDLLLKNGAVIDAKTLKQYSLSEMTPLHIATKYSYLYMVHYLLKQNADPIALTYTGANLLHLAVESSNALNVIHTILFVNEPYNVPVDQQDTFGTTALQMAIKQEDITSVKILLQYGANLTVRDTKERSALKYAASRHNKDINILLSRHLMNKNQNTPTIDEAPDLVAFYMASKYSRKNVMLAKRITFIVPTFVLFISAIFGRYNAIIGLIVFFMLAKISDLILYKILLPLYSFDKSPRKALTQSPIVSGLFFALLNCITVVWFAKLETVMVQSNMFVAIIFQLTLLLTYYMFMKLLISNPGNIPKESNFDIIREEVTTLIQQGKFNDYYFCLETWLRKPLRSKFSDISQCQVARYDHYCSWLNNDIGLLNHKIFIVFLFLLETSLLSFIYLMIGYFNQINSFSIIKTLSPFDFTFPKAPENHSLGALFLLLIFAVYESIYVMNVIVQQTYSISKGLTCFDIKTLYELEKNSTVLFSKPFIQNDYYNINYDELTLLSGKPIITESSTNIKSMVGKSVRSVGNEYSKLVSRITSRRLLESRHPIGGKRDKLMKFFGFNMWTVVRHCNEEIAVYDDCELPNEILEPTRYGTIRNMKDFWLTAKLDSNIFKRLLTSNKDSIALLNGLPVDYHHLWKLPIKDNSSLQTEGIDSGLRLV</sequence>
<dbReference type="OrthoDB" id="4063909at2759"/>
<protein>
    <recommendedName>
        <fullName evidence="12">Palmitoyltransferase</fullName>
        <ecNumber evidence="12">2.3.1.225</ecNumber>
    </recommendedName>
</protein>
<keyword evidence="5 12" id="KW-1133">Transmembrane helix</keyword>
<evidence type="ECO:0000256" key="5">
    <source>
        <dbReference type="ARBA" id="ARBA00022989"/>
    </source>
</evidence>
<keyword evidence="9" id="KW-0449">Lipoprotein</keyword>
<feature type="transmembrane region" description="Helical" evidence="12">
    <location>
        <begin position="333"/>
        <end position="354"/>
    </location>
</feature>
<dbReference type="EC" id="2.3.1.225" evidence="12"/>
<dbReference type="InterPro" id="IPR036770">
    <property type="entry name" value="Ankyrin_rpt-contain_sf"/>
</dbReference>
<dbReference type="AlphaFoldDB" id="A0A1X7QWN6"/>
<comment type="similarity">
    <text evidence="2">Belongs to the DHHC palmitoyltransferase family. AKR/ZDHHC17 subfamily.</text>
</comment>
<accession>A0A1X7QWN6</accession>
<dbReference type="InterPro" id="IPR001594">
    <property type="entry name" value="Palmitoyltrfase_DHHC"/>
</dbReference>
<keyword evidence="15" id="KW-1185">Reference proteome</keyword>
<comment type="domain">
    <text evidence="12">The DHHC domain is required for palmitoyltransferase activity.</text>
</comment>
<dbReference type="Gene3D" id="1.25.40.20">
    <property type="entry name" value="Ankyrin repeat-containing domain"/>
    <property type="match status" value="2"/>
</dbReference>
<keyword evidence="4" id="KW-0677">Repeat</keyword>
<evidence type="ECO:0000259" key="13">
    <source>
        <dbReference type="Pfam" id="PF01529"/>
    </source>
</evidence>
<keyword evidence="7 12" id="KW-0472">Membrane</keyword>
<dbReference type="PANTHER" id="PTHR24161:SF72">
    <property type="entry name" value="TARGET OF RAPAMYCIN COMPLEX 2 SUBUNIT AVO2"/>
    <property type="match status" value="1"/>
</dbReference>
<evidence type="ECO:0000256" key="8">
    <source>
        <dbReference type="ARBA" id="ARBA00023139"/>
    </source>
</evidence>
<dbReference type="InterPro" id="IPR002110">
    <property type="entry name" value="Ankyrin_rpt"/>
</dbReference>
<keyword evidence="12" id="KW-0012">Acyltransferase</keyword>
<feature type="transmembrane region" description="Helical" evidence="12">
    <location>
        <begin position="302"/>
        <end position="321"/>
    </location>
</feature>
<evidence type="ECO:0000256" key="7">
    <source>
        <dbReference type="ARBA" id="ARBA00023136"/>
    </source>
</evidence>
<dbReference type="PANTHER" id="PTHR24161">
    <property type="entry name" value="ANK_REP_REGION DOMAIN-CONTAINING PROTEIN-RELATED"/>
    <property type="match status" value="1"/>
</dbReference>
<keyword evidence="3 12" id="KW-0812">Transmembrane</keyword>
<reference evidence="14 15" key="1">
    <citation type="submission" date="2017-04" db="EMBL/GenBank/DDBJ databases">
        <authorList>
            <person name="Afonso C.L."/>
            <person name="Miller P.J."/>
            <person name="Scott M.A."/>
            <person name="Spackman E."/>
            <person name="Goraichik I."/>
            <person name="Dimitrov K.M."/>
            <person name="Suarez D.L."/>
            <person name="Swayne D.E."/>
        </authorList>
    </citation>
    <scope>NUCLEOTIDE SEQUENCE [LARGE SCALE GENOMIC DNA]</scope>
</reference>
<feature type="domain" description="Palmitoyltransferase DHHC" evidence="13">
    <location>
        <begin position="382"/>
        <end position="515"/>
    </location>
</feature>
<proteinExistence type="inferred from homology"/>
<dbReference type="PROSITE" id="PS50297">
    <property type="entry name" value="ANK_REP_REGION"/>
    <property type="match status" value="3"/>
</dbReference>
<feature type="repeat" description="ANK" evidence="11">
    <location>
        <begin position="78"/>
        <end position="110"/>
    </location>
</feature>
<dbReference type="EMBL" id="FXLY01000002">
    <property type="protein sequence ID" value="SMN17863.1"/>
    <property type="molecule type" value="Genomic_DNA"/>
</dbReference>
<evidence type="ECO:0000256" key="1">
    <source>
        <dbReference type="ARBA" id="ARBA00004141"/>
    </source>
</evidence>
<feature type="transmembrane region" description="Helical" evidence="12">
    <location>
        <begin position="238"/>
        <end position="257"/>
    </location>
</feature>
<evidence type="ECO:0000313" key="14">
    <source>
        <dbReference type="EMBL" id="SMN17863.1"/>
    </source>
</evidence>
<dbReference type="Proteomes" id="UP000196158">
    <property type="component" value="Unassembled WGS sequence"/>
</dbReference>
<dbReference type="Pfam" id="PF01529">
    <property type="entry name" value="DHHC"/>
    <property type="match status" value="1"/>
</dbReference>
<evidence type="ECO:0000313" key="15">
    <source>
        <dbReference type="Proteomes" id="UP000196158"/>
    </source>
</evidence>
<evidence type="ECO:0000256" key="11">
    <source>
        <dbReference type="PROSITE-ProRule" id="PRU00023"/>
    </source>
</evidence>
<keyword evidence="12 14" id="KW-0808">Transferase</keyword>
<feature type="transmembrane region" description="Helical" evidence="12">
    <location>
        <begin position="481"/>
        <end position="503"/>
    </location>
</feature>
<name>A0A1X7QWN6_9SACH</name>
<evidence type="ECO:0000256" key="12">
    <source>
        <dbReference type="RuleBase" id="RU079119"/>
    </source>
</evidence>
<organism evidence="14 15">
    <name type="scientific">Maudiozyma saulgeensis</name>
    <dbReference type="NCBI Taxonomy" id="1789683"/>
    <lineage>
        <taxon>Eukaryota</taxon>
        <taxon>Fungi</taxon>
        <taxon>Dikarya</taxon>
        <taxon>Ascomycota</taxon>
        <taxon>Saccharomycotina</taxon>
        <taxon>Saccharomycetes</taxon>
        <taxon>Saccharomycetales</taxon>
        <taxon>Saccharomycetaceae</taxon>
        <taxon>Maudiozyma</taxon>
    </lineage>
</organism>
<dbReference type="PROSITE" id="PS50088">
    <property type="entry name" value="ANK_REPEAT"/>
    <property type="match status" value="3"/>
</dbReference>
<dbReference type="SUPFAM" id="SSF48403">
    <property type="entry name" value="Ankyrin repeat"/>
    <property type="match status" value="1"/>
</dbReference>
<evidence type="ECO:0000256" key="10">
    <source>
        <dbReference type="ARBA" id="ARBA00048048"/>
    </source>
</evidence>
<evidence type="ECO:0000256" key="6">
    <source>
        <dbReference type="ARBA" id="ARBA00023043"/>
    </source>
</evidence>
<dbReference type="PROSITE" id="PS50216">
    <property type="entry name" value="DHHC"/>
    <property type="match status" value="1"/>
</dbReference>
<evidence type="ECO:0000256" key="4">
    <source>
        <dbReference type="ARBA" id="ARBA00022737"/>
    </source>
</evidence>
<comment type="subcellular location">
    <subcellularLocation>
        <location evidence="1">Membrane</location>
        <topology evidence="1">Multi-pass membrane protein</topology>
    </subcellularLocation>
</comment>
<dbReference type="GO" id="GO:0019706">
    <property type="term" value="F:protein-cysteine S-palmitoyltransferase activity"/>
    <property type="evidence" value="ECO:0007669"/>
    <property type="project" value="UniProtKB-EC"/>
</dbReference>
<evidence type="ECO:0000256" key="2">
    <source>
        <dbReference type="ARBA" id="ARBA00010104"/>
    </source>
</evidence>
<evidence type="ECO:0000256" key="9">
    <source>
        <dbReference type="ARBA" id="ARBA00023288"/>
    </source>
</evidence>
<feature type="repeat" description="ANK" evidence="11">
    <location>
        <begin position="149"/>
        <end position="181"/>
    </location>
</feature>
<feature type="transmembrane region" description="Helical" evidence="12">
    <location>
        <begin position="263"/>
        <end position="281"/>
    </location>
</feature>